<dbReference type="Proteomes" id="UP000435649">
    <property type="component" value="Unassembled WGS sequence"/>
</dbReference>
<sequence length="227" mass="24640">MNHKIILSQMILGCLFCCRLPAGGLEVSGNGVADFGAYPAAESREHTFRLVNATGETVKIRKIRSTCGCLISQVSASELLPGKALEIRTQVKANSVFGKFSKTIYVETDMAGRRFIRLELKGTAQPLVEVKPSAQFYAGKLKAGREYEFRFELLPSQSGVELSAAADSGCRLEKSEGKWFAVCQLTPADGTAIVEKEFRIDIVSPAGQPPISIRIRGTLAGQEPISR</sequence>
<dbReference type="Pfam" id="PF07610">
    <property type="entry name" value="DUF1573"/>
    <property type="match status" value="1"/>
</dbReference>
<accession>A0A844G8B0</accession>
<reference evidence="1 2" key="1">
    <citation type="submission" date="2019-08" db="EMBL/GenBank/DDBJ databases">
        <title>In-depth cultivation of the pig gut microbiome towards novel bacterial diversity and tailored functional studies.</title>
        <authorList>
            <person name="Wylensek D."/>
            <person name="Hitch T.C.A."/>
            <person name="Clavel T."/>
        </authorList>
    </citation>
    <scope>NUCLEOTIDE SEQUENCE [LARGE SCALE GENOMIC DNA]</scope>
    <source>
        <strain evidence="1 2">BBE-744-WT-12</strain>
    </source>
</reference>
<gene>
    <name evidence="1" type="ORF">FYJ85_16635</name>
</gene>
<comment type="caution">
    <text evidence="1">The sequence shown here is derived from an EMBL/GenBank/DDBJ whole genome shotgun (WGS) entry which is preliminary data.</text>
</comment>
<dbReference type="InterPro" id="IPR011467">
    <property type="entry name" value="DUF1573"/>
</dbReference>
<dbReference type="PANTHER" id="PTHR37833">
    <property type="entry name" value="LIPOPROTEIN-RELATED"/>
    <property type="match status" value="1"/>
</dbReference>
<organism evidence="1 2">
    <name type="scientific">Victivallis lenta</name>
    <dbReference type="NCBI Taxonomy" id="2606640"/>
    <lineage>
        <taxon>Bacteria</taxon>
        <taxon>Pseudomonadati</taxon>
        <taxon>Lentisphaerota</taxon>
        <taxon>Lentisphaeria</taxon>
        <taxon>Victivallales</taxon>
        <taxon>Victivallaceae</taxon>
        <taxon>Victivallis</taxon>
    </lineage>
</organism>
<dbReference type="RefSeq" id="WP_154419572.1">
    <property type="nucleotide sequence ID" value="NZ_DBFCGB010000280.1"/>
</dbReference>
<dbReference type="InterPro" id="IPR013783">
    <property type="entry name" value="Ig-like_fold"/>
</dbReference>
<proteinExistence type="predicted"/>
<evidence type="ECO:0000313" key="2">
    <source>
        <dbReference type="Proteomes" id="UP000435649"/>
    </source>
</evidence>
<dbReference type="Gene3D" id="2.60.40.10">
    <property type="entry name" value="Immunoglobulins"/>
    <property type="match status" value="1"/>
</dbReference>
<dbReference type="EMBL" id="VUNS01000021">
    <property type="protein sequence ID" value="MST98668.1"/>
    <property type="molecule type" value="Genomic_DNA"/>
</dbReference>
<protein>
    <submittedName>
        <fullName evidence="1">DUF1573 domain-containing protein</fullName>
    </submittedName>
</protein>
<dbReference type="AlphaFoldDB" id="A0A844G8B0"/>
<keyword evidence="2" id="KW-1185">Reference proteome</keyword>
<dbReference type="PANTHER" id="PTHR37833:SF1">
    <property type="entry name" value="SIGNAL PEPTIDE PROTEIN"/>
    <property type="match status" value="1"/>
</dbReference>
<evidence type="ECO:0000313" key="1">
    <source>
        <dbReference type="EMBL" id="MST98668.1"/>
    </source>
</evidence>
<name>A0A844G8B0_9BACT</name>